<organism evidence="8 9">
    <name type="scientific">Nocardioides anomalus</name>
    <dbReference type="NCBI Taxonomy" id="2712223"/>
    <lineage>
        <taxon>Bacteria</taxon>
        <taxon>Bacillati</taxon>
        <taxon>Actinomycetota</taxon>
        <taxon>Actinomycetes</taxon>
        <taxon>Propionibacteriales</taxon>
        <taxon>Nocardioidaceae</taxon>
        <taxon>Nocardioides</taxon>
    </lineage>
</organism>
<evidence type="ECO:0000256" key="3">
    <source>
        <dbReference type="ARBA" id="ARBA00023002"/>
    </source>
</evidence>
<dbReference type="RefSeq" id="WP_165231342.1">
    <property type="nucleotide sequence ID" value="NZ_CP049257.1"/>
</dbReference>
<dbReference type="PIRSF" id="PIRSF000337">
    <property type="entry name" value="NTA_MOA"/>
    <property type="match status" value="1"/>
</dbReference>
<comment type="similarity">
    <text evidence="5">Belongs to the NtaA/SnaA/DszA monooxygenase family.</text>
</comment>
<proteinExistence type="inferred from homology"/>
<feature type="binding site" evidence="6">
    <location>
        <position position="153"/>
    </location>
    <ligand>
        <name>FMN</name>
        <dbReference type="ChEBI" id="CHEBI:58210"/>
    </ligand>
</feature>
<reference evidence="8 9" key="1">
    <citation type="submission" date="2020-02" db="EMBL/GenBank/DDBJ databases">
        <title>Full genome sequence of Nocardioides sp. R-3366.</title>
        <authorList>
            <person name="Im W.-T."/>
        </authorList>
    </citation>
    <scope>NUCLEOTIDE SEQUENCE [LARGE SCALE GENOMIC DNA]</scope>
    <source>
        <strain evidence="8 9">R-3366</strain>
    </source>
</reference>
<dbReference type="GO" id="GO:0004497">
    <property type="term" value="F:monooxygenase activity"/>
    <property type="evidence" value="ECO:0007669"/>
    <property type="project" value="UniProtKB-KW"/>
</dbReference>
<dbReference type="NCBIfam" id="TIGR03860">
    <property type="entry name" value="FMN_nitrolo"/>
    <property type="match status" value="1"/>
</dbReference>
<evidence type="ECO:0000256" key="2">
    <source>
        <dbReference type="ARBA" id="ARBA00022643"/>
    </source>
</evidence>
<dbReference type="InterPro" id="IPR036661">
    <property type="entry name" value="Luciferase-like_sf"/>
</dbReference>
<keyword evidence="4" id="KW-0503">Monooxygenase</keyword>
<protein>
    <submittedName>
        <fullName evidence="8">LLM class flavin-dependent oxidoreductase</fullName>
    </submittedName>
</protein>
<dbReference type="GO" id="GO:0016705">
    <property type="term" value="F:oxidoreductase activity, acting on paired donors, with incorporation or reduction of molecular oxygen"/>
    <property type="evidence" value="ECO:0007669"/>
    <property type="project" value="InterPro"/>
</dbReference>
<keyword evidence="3" id="KW-0560">Oxidoreductase</keyword>
<keyword evidence="9" id="KW-1185">Reference proteome</keyword>
<evidence type="ECO:0000256" key="1">
    <source>
        <dbReference type="ARBA" id="ARBA00022630"/>
    </source>
</evidence>
<keyword evidence="2 6" id="KW-0288">FMN</keyword>
<dbReference type="PANTHER" id="PTHR30011">
    <property type="entry name" value="ALKANESULFONATE MONOOXYGENASE-RELATED"/>
    <property type="match status" value="1"/>
</dbReference>
<dbReference type="PANTHER" id="PTHR30011:SF16">
    <property type="entry name" value="C2H2 FINGER DOMAIN TRANSCRIPTION FACTOR (EUROFUNG)-RELATED"/>
    <property type="match status" value="1"/>
</dbReference>
<evidence type="ECO:0000256" key="6">
    <source>
        <dbReference type="PIRSR" id="PIRSR000337-1"/>
    </source>
</evidence>
<name>A0A6G6WC40_9ACTN</name>
<evidence type="ECO:0000313" key="9">
    <source>
        <dbReference type="Proteomes" id="UP000502996"/>
    </source>
</evidence>
<keyword evidence="1 6" id="KW-0285">Flavoprotein</keyword>
<gene>
    <name evidence="8" type="ORF">G5V58_09080</name>
</gene>
<accession>A0A6G6WC40</accession>
<dbReference type="Gene3D" id="3.20.20.30">
    <property type="entry name" value="Luciferase-like domain"/>
    <property type="match status" value="1"/>
</dbReference>
<dbReference type="InterPro" id="IPR011251">
    <property type="entry name" value="Luciferase-like_dom"/>
</dbReference>
<feature type="binding site" evidence="6">
    <location>
        <position position="157"/>
    </location>
    <ligand>
        <name>FMN</name>
        <dbReference type="ChEBI" id="CHEBI:58210"/>
    </ligand>
</feature>
<dbReference type="KEGG" id="nano:G5V58_09080"/>
<evidence type="ECO:0000313" key="8">
    <source>
        <dbReference type="EMBL" id="QIG42898.1"/>
    </source>
</evidence>
<dbReference type="Proteomes" id="UP000502996">
    <property type="component" value="Chromosome"/>
</dbReference>
<feature type="binding site" evidence="6">
    <location>
        <position position="58"/>
    </location>
    <ligand>
        <name>FMN</name>
        <dbReference type="ChEBI" id="CHEBI:58210"/>
    </ligand>
</feature>
<feature type="domain" description="Luciferase-like" evidence="7">
    <location>
        <begin position="30"/>
        <end position="392"/>
    </location>
</feature>
<dbReference type="Pfam" id="PF00296">
    <property type="entry name" value="Bac_luciferase"/>
    <property type="match status" value="1"/>
</dbReference>
<sequence length="453" mass="49487">MARRIRFNAFAMNTVGHQSPGLWRHPEDRSEHYTDLEHWTELARVLERGVFDGVFLADVLGTYDLYGGDSAASLRAAAQVPINDPMMLVPAMALVTEHLGFGVTANTSAEHPYPFARRMSTLDHLTRGRVGWNVVTGYLDSAARNMGATQLEHDERYDQAEEYLEVTRKLWELSWEDDAVVRDRVSGVFAEPAKVHPIGHHGHWFDVPGFHLSEPSPQRTPVVYQAGASPRGLAFAARHAEAIFVGGSSPESLRAVVGRARQALHDAGRDPDGVRIYTKLTIITAATSQEAHAKHAEYLRYADVEGALALVSGWMGEDLSRHDLDQPLGTVSSNAIHTYAAAFSGTRDDGRPWTVRDLGERAAIGGLGSLVVGSGQEVADQVEDLVEQTGVDGFNLAYVVTPGSFVDVVEHVVPVLQERGRYPTAYEPGTLRHKLLGAGDRHSEPVSRVGQPA</sequence>
<evidence type="ECO:0000259" key="7">
    <source>
        <dbReference type="Pfam" id="PF00296"/>
    </source>
</evidence>
<evidence type="ECO:0000256" key="4">
    <source>
        <dbReference type="ARBA" id="ARBA00023033"/>
    </source>
</evidence>
<dbReference type="SUPFAM" id="SSF51679">
    <property type="entry name" value="Bacterial luciferase-like"/>
    <property type="match status" value="1"/>
</dbReference>
<dbReference type="AlphaFoldDB" id="A0A6G6WC40"/>
<dbReference type="InterPro" id="IPR051260">
    <property type="entry name" value="Diverse_substr_monoxygenases"/>
</dbReference>
<feature type="binding site" evidence="6">
    <location>
        <position position="104"/>
    </location>
    <ligand>
        <name>FMN</name>
        <dbReference type="ChEBI" id="CHEBI:58210"/>
    </ligand>
</feature>
<dbReference type="InterPro" id="IPR016215">
    <property type="entry name" value="NTA_MOA"/>
</dbReference>
<evidence type="ECO:0000256" key="5">
    <source>
        <dbReference type="ARBA" id="ARBA00033748"/>
    </source>
</evidence>
<dbReference type="EMBL" id="CP049257">
    <property type="protein sequence ID" value="QIG42898.1"/>
    <property type="molecule type" value="Genomic_DNA"/>
</dbReference>
<feature type="binding site" evidence="6">
    <location>
        <position position="229"/>
    </location>
    <ligand>
        <name>FMN</name>
        <dbReference type="ChEBI" id="CHEBI:58210"/>
    </ligand>
</feature>